<proteinExistence type="predicted"/>
<name>A0A0X8NVP1_ALCXX</name>
<sequence>MRNPLTCPRPSLVVALLSLALAALAGPLQARTVYNDKGLRVEETDIGFHDYQEGKRRNASQYTLTYQRQPLCGKGVKLGARFLPAADPRSNRDYFCGPAKAINAHGVLAFVTRTSGHGNLLYLDVGGGDLRITDIAVQKEGDGDSIGGLVFLDAGEPGWTRYENGWYETTLIRHEPFQVVKLGRGRLLDIDNGVAFLLVPRGQEVQTVKPASVGQTANGTPVVIAAELRQRPTALRFRAVDVNSGRELASVAAPDVCLEAPTMDFWGNGGATSAQVPYTELAVWRARNLVYAAGAKPSLRLAAANELRPAANCQREWQLAR</sequence>
<accession>A0A0X8NVP1</accession>
<dbReference type="Proteomes" id="UP000060602">
    <property type="component" value="Chromosome"/>
</dbReference>
<feature type="chain" id="PRO_5007068989" evidence="1">
    <location>
        <begin position="26"/>
        <end position="321"/>
    </location>
</feature>
<reference evidence="3" key="1">
    <citation type="submission" date="2015-12" db="EMBL/GenBank/DDBJ databases">
        <title>FDA dAtabase for Regulatory Grade micrObial Sequences (FDA-ARGOS): Supporting development and validation of Infectious Disease Dx tests.</title>
        <authorList>
            <person name="Case J."/>
            <person name="Tallon L."/>
            <person name="Sadzewicz L."/>
            <person name="Sengamalay N."/>
            <person name="Ott S."/>
            <person name="Godinez A."/>
            <person name="Nagaraj S."/>
            <person name="Nadendla S."/>
            <person name="Sichtig H."/>
        </authorList>
    </citation>
    <scope>NUCLEOTIDE SEQUENCE [LARGE SCALE GENOMIC DNA]</scope>
    <source>
        <strain evidence="3">FDAARGOS_147</strain>
    </source>
</reference>
<protein>
    <submittedName>
        <fullName evidence="2">Uncharacterized protein</fullName>
    </submittedName>
</protein>
<keyword evidence="1" id="KW-0732">Signal</keyword>
<gene>
    <name evidence="2" type="ORF">AL504_03750</name>
</gene>
<dbReference type="EMBL" id="CP014060">
    <property type="protein sequence ID" value="AMG35231.1"/>
    <property type="molecule type" value="Genomic_DNA"/>
</dbReference>
<evidence type="ECO:0000256" key="1">
    <source>
        <dbReference type="SAM" id="SignalP"/>
    </source>
</evidence>
<dbReference type="RefSeq" id="WP_061071237.1">
    <property type="nucleotide sequence ID" value="NZ_CP014060.2"/>
</dbReference>
<evidence type="ECO:0000313" key="2">
    <source>
        <dbReference type="EMBL" id="AMG35231.1"/>
    </source>
</evidence>
<organism evidence="2 3">
    <name type="scientific">Alcaligenes xylosoxydans xylosoxydans</name>
    <name type="common">Achromobacter xylosoxidans</name>
    <dbReference type="NCBI Taxonomy" id="85698"/>
    <lineage>
        <taxon>Bacteria</taxon>
        <taxon>Pseudomonadati</taxon>
        <taxon>Pseudomonadota</taxon>
        <taxon>Betaproteobacteria</taxon>
        <taxon>Burkholderiales</taxon>
        <taxon>Alcaligenaceae</taxon>
        <taxon>Achromobacter</taxon>
    </lineage>
</organism>
<evidence type="ECO:0000313" key="3">
    <source>
        <dbReference type="Proteomes" id="UP000060602"/>
    </source>
</evidence>
<dbReference type="AlphaFoldDB" id="A0A0X8NVP1"/>
<feature type="signal peptide" evidence="1">
    <location>
        <begin position="1"/>
        <end position="25"/>
    </location>
</feature>